<protein>
    <submittedName>
        <fullName evidence="2">Transposase</fullName>
    </submittedName>
</protein>
<dbReference type="STRING" id="247490.KSU1_C1143"/>
<dbReference type="SMART" id="SM01321">
    <property type="entry name" value="Y1_Tnp"/>
    <property type="match status" value="1"/>
</dbReference>
<organism evidence="2 3">
    <name type="scientific">Candidatus Jettenia caeni</name>
    <dbReference type="NCBI Taxonomy" id="247490"/>
    <lineage>
        <taxon>Bacteria</taxon>
        <taxon>Pseudomonadati</taxon>
        <taxon>Planctomycetota</taxon>
        <taxon>Candidatus Brocadiia</taxon>
        <taxon>Candidatus Brocadiales</taxon>
        <taxon>Candidatus Brocadiaceae</taxon>
        <taxon>Candidatus Jettenia</taxon>
    </lineage>
</organism>
<dbReference type="InterPro" id="IPR002686">
    <property type="entry name" value="Transposase_17"/>
</dbReference>
<dbReference type="GO" id="GO:0004803">
    <property type="term" value="F:transposase activity"/>
    <property type="evidence" value="ECO:0007669"/>
    <property type="project" value="InterPro"/>
</dbReference>
<gene>
    <name evidence="2" type="ORF">KSU1_C1143</name>
</gene>
<dbReference type="GO" id="GO:0006313">
    <property type="term" value="P:DNA transposition"/>
    <property type="evidence" value="ECO:0007669"/>
    <property type="project" value="InterPro"/>
</dbReference>
<proteinExistence type="predicted"/>
<dbReference type="InterPro" id="IPR036515">
    <property type="entry name" value="Transposase_17_sf"/>
</dbReference>
<evidence type="ECO:0000313" key="3">
    <source>
        <dbReference type="Proteomes" id="UP000002985"/>
    </source>
</evidence>
<reference evidence="2 3" key="1">
    <citation type="journal article" date="2012" name="FEBS Lett.">
        <title>Anammox organism KSU-1 expresses a NirK-type copper-containing nitrite reductase instead of a NirS-type with cytochrome cd1.</title>
        <authorList>
            <person name="Hira D."/>
            <person name="Toh H."/>
            <person name="Migita C.T."/>
            <person name="Okubo H."/>
            <person name="Nishiyama T."/>
            <person name="Hattori M."/>
            <person name="Furukawa K."/>
            <person name="Fujii T."/>
        </authorList>
    </citation>
    <scope>NUCLEOTIDE SEQUENCE [LARGE SCALE GENOMIC DNA]</scope>
</reference>
<dbReference type="GO" id="GO:0003677">
    <property type="term" value="F:DNA binding"/>
    <property type="evidence" value="ECO:0007669"/>
    <property type="project" value="InterPro"/>
</dbReference>
<accession>I3ILZ4</accession>
<dbReference type="EMBL" id="BAFH01000003">
    <property type="protein sequence ID" value="GAB62739.1"/>
    <property type="molecule type" value="Genomic_DNA"/>
</dbReference>
<dbReference type="PANTHER" id="PTHR33360:SF2">
    <property type="entry name" value="TRANSPOSASE FOR INSERTION SEQUENCE ELEMENT IS200"/>
    <property type="match status" value="1"/>
</dbReference>
<dbReference type="AlphaFoldDB" id="I3ILZ4"/>
<keyword evidence="3" id="KW-1185">Reference proteome</keyword>
<name>I3ILZ4_9BACT</name>
<dbReference type="Gene3D" id="3.30.70.1290">
    <property type="entry name" value="Transposase IS200-like"/>
    <property type="match status" value="1"/>
</dbReference>
<dbReference type="SUPFAM" id="SSF143422">
    <property type="entry name" value="Transposase IS200-like"/>
    <property type="match status" value="1"/>
</dbReference>
<comment type="caution">
    <text evidence="2">The sequence shown here is derived from an EMBL/GenBank/DDBJ whole genome shotgun (WGS) entry which is preliminary data.</text>
</comment>
<dbReference type="Pfam" id="PF01797">
    <property type="entry name" value="Y1_Tnp"/>
    <property type="match status" value="1"/>
</dbReference>
<evidence type="ECO:0000259" key="1">
    <source>
        <dbReference type="SMART" id="SM01321"/>
    </source>
</evidence>
<dbReference type="NCBIfam" id="NF033573">
    <property type="entry name" value="transpos_IS200"/>
    <property type="match status" value="1"/>
</dbReference>
<dbReference type="eggNOG" id="COG1943">
    <property type="taxonomic scope" value="Bacteria"/>
</dbReference>
<sequence>MHVPISYKNDILSGLKGGNSMAGTFSQIYIQVVFTVKGWENLIGKEWKDELHKYIAGIIKGREQKPIIVNGMPDHIHAFVGLRPAMAISDLVRDIKNNSSNFINEKKLVKGKFSWQEGYGAFSYSHSHIQNVYDYILNQEEHHRKKTFREEYIDFLKKFEIEYNEKYLFEWME</sequence>
<dbReference type="Proteomes" id="UP000002985">
    <property type="component" value="Unassembled WGS sequence"/>
</dbReference>
<feature type="domain" description="Transposase IS200-like" evidence="1">
    <location>
        <begin position="25"/>
        <end position="139"/>
    </location>
</feature>
<evidence type="ECO:0000313" key="2">
    <source>
        <dbReference type="EMBL" id="GAB62739.1"/>
    </source>
</evidence>
<dbReference type="PANTHER" id="PTHR33360">
    <property type="entry name" value="TRANSPOSASE FOR INSERTION SEQUENCE ELEMENT IS200"/>
    <property type="match status" value="1"/>
</dbReference>